<evidence type="ECO:0000256" key="2">
    <source>
        <dbReference type="ARBA" id="ARBA00005995"/>
    </source>
</evidence>
<keyword evidence="7" id="KW-1185">Reference proteome</keyword>
<accession>A0AAJ5T8Y7</accession>
<comment type="similarity">
    <text evidence="2">Belongs to the flavin monoamine oxidase family.</text>
</comment>
<feature type="binding site" evidence="4">
    <location>
        <begin position="88"/>
        <end position="89"/>
    </location>
    <ligand>
        <name>FAD</name>
        <dbReference type="ChEBI" id="CHEBI:57692"/>
    </ligand>
</feature>
<dbReference type="InterPro" id="IPR002937">
    <property type="entry name" value="Amino_oxidase"/>
</dbReference>
<dbReference type="RefSeq" id="WP_163013068.1">
    <property type="nucleotide sequence ID" value="NZ_LR025744.1"/>
</dbReference>
<dbReference type="PANTHER" id="PTHR43563:SF1">
    <property type="entry name" value="AMINE OXIDASE [FLAVIN-CONTAINING] B"/>
    <property type="match status" value="1"/>
</dbReference>
<sequence>MTEDQSPGVTRRTFLRGAGSALAASALAGTAMAHGLMDAAGKAVPAGPESKKVASGTRYDVIVIGGGFAGLTAARDCALRGMKTLLLEARSRVGGRTFTSSYEDHRLELGGTWIHWTQPNVWNEVSRYGLGLVESAGASPDRLTWRSGARVFNGDVAKAFPILADAMAKFCDVDGMGGRSVFPRPYDASFNEQGVLKFAGMSLKDRLDALKFAPEADGLISAQLTTLCNRDPASGAFVEHLRLMSLVNYDMGLLFDCSRYKIEQGMSGLAHSIIADGRADVMLSAPVAKVERQQTKVIVTTTAGAQYSAGSVICTVPVNVLKTIEFSPPLDPRKLQVSKAGVAGQGAKCYVHIRQKIGKWMGCGAFPNPITMTWTEQERDDGTLLVAFGPPGLLDINDEQAVQKALRTILPGVDVVATTGYQWTADPYSQGTWCFYHPGQMENALTPLRTREGAIFFASADSALGWRGFIDGAIESGTRTAQEVHAFLDRG</sequence>
<dbReference type="Pfam" id="PF01593">
    <property type="entry name" value="Amino_oxidase"/>
    <property type="match status" value="1"/>
</dbReference>
<feature type="domain" description="Amine oxidase" evidence="5">
    <location>
        <begin position="68"/>
        <end position="484"/>
    </location>
</feature>
<dbReference type="AlphaFoldDB" id="A0AAJ5T8Y7"/>
<evidence type="ECO:0000256" key="1">
    <source>
        <dbReference type="ARBA" id="ARBA00001974"/>
    </source>
</evidence>
<dbReference type="PROSITE" id="PS51318">
    <property type="entry name" value="TAT"/>
    <property type="match status" value="1"/>
</dbReference>
<evidence type="ECO:0000313" key="7">
    <source>
        <dbReference type="Proteomes" id="UP000268684"/>
    </source>
</evidence>
<dbReference type="Gene3D" id="3.90.660.10">
    <property type="match status" value="2"/>
</dbReference>
<dbReference type="InterPro" id="IPR001613">
    <property type="entry name" value="Flavin_amine_oxidase"/>
</dbReference>
<gene>
    <name evidence="6" type="ORF">BSTAB16_7085</name>
</gene>
<dbReference type="PRINTS" id="PR00757">
    <property type="entry name" value="AMINEOXDASEF"/>
</dbReference>
<dbReference type="InterPro" id="IPR050703">
    <property type="entry name" value="Flavin_MAO"/>
</dbReference>
<dbReference type="InterPro" id="IPR006311">
    <property type="entry name" value="TAT_signal"/>
</dbReference>
<comment type="cofactor">
    <cofactor evidence="1">
        <name>FAD</name>
        <dbReference type="ChEBI" id="CHEBI:57692"/>
    </cofactor>
</comment>
<dbReference type="Gene3D" id="3.50.50.60">
    <property type="entry name" value="FAD/NAD(P)-binding domain"/>
    <property type="match status" value="2"/>
</dbReference>
<dbReference type="Proteomes" id="UP000268684">
    <property type="component" value="Chromosome III"/>
</dbReference>
<dbReference type="GeneID" id="71059484"/>
<protein>
    <recommendedName>
        <fullName evidence="5">Amine oxidase domain-containing protein</fullName>
    </recommendedName>
</protein>
<proteinExistence type="inferred from homology"/>
<evidence type="ECO:0000259" key="5">
    <source>
        <dbReference type="Pfam" id="PF01593"/>
    </source>
</evidence>
<dbReference type="EMBL" id="LR025744">
    <property type="protein sequence ID" value="VBB16878.1"/>
    <property type="molecule type" value="Genomic_DNA"/>
</dbReference>
<dbReference type="GO" id="GO:0016491">
    <property type="term" value="F:oxidoreductase activity"/>
    <property type="evidence" value="ECO:0007669"/>
    <property type="project" value="UniProtKB-KW"/>
</dbReference>
<evidence type="ECO:0000256" key="3">
    <source>
        <dbReference type="ARBA" id="ARBA00023002"/>
    </source>
</evidence>
<organism evidence="6 7">
    <name type="scientific">Burkholderia stabilis</name>
    <dbReference type="NCBI Taxonomy" id="95485"/>
    <lineage>
        <taxon>Bacteria</taxon>
        <taxon>Pseudomonadati</taxon>
        <taxon>Pseudomonadota</taxon>
        <taxon>Betaproteobacteria</taxon>
        <taxon>Burkholderiales</taxon>
        <taxon>Burkholderiaceae</taxon>
        <taxon>Burkholderia</taxon>
        <taxon>Burkholderia cepacia complex</taxon>
    </lineage>
</organism>
<evidence type="ECO:0000313" key="6">
    <source>
        <dbReference type="EMBL" id="VBB16878.1"/>
    </source>
</evidence>
<reference evidence="6 7" key="1">
    <citation type="submission" date="2017-11" db="EMBL/GenBank/DDBJ databases">
        <authorList>
            <person name="Seth-Smith MB H."/>
        </authorList>
    </citation>
    <scope>NUCLEOTIDE SEQUENCE [LARGE SCALE GENOMIC DNA]</scope>
    <source>
        <strain evidence="6">E</strain>
    </source>
</reference>
<keyword evidence="3" id="KW-0560">Oxidoreductase</keyword>
<name>A0AAJ5T8Y7_9BURK</name>
<dbReference type="PANTHER" id="PTHR43563">
    <property type="entry name" value="AMINE OXIDASE"/>
    <property type="match status" value="1"/>
</dbReference>
<dbReference type="InterPro" id="IPR036188">
    <property type="entry name" value="FAD/NAD-bd_sf"/>
</dbReference>
<dbReference type="SUPFAM" id="SSF51905">
    <property type="entry name" value="FAD/NAD(P)-binding domain"/>
    <property type="match status" value="1"/>
</dbReference>
<feature type="binding site" evidence="4">
    <location>
        <position position="287"/>
    </location>
    <ligand>
        <name>FAD</name>
        <dbReference type="ChEBI" id="CHEBI:57692"/>
    </ligand>
</feature>
<evidence type="ECO:0000256" key="4">
    <source>
        <dbReference type="PIRSR" id="PIRSR601613-1"/>
    </source>
</evidence>